<dbReference type="PANTHER" id="PTHR30221">
    <property type="entry name" value="SMALL-CONDUCTANCE MECHANOSENSITIVE CHANNEL"/>
    <property type="match status" value="1"/>
</dbReference>
<comment type="similarity">
    <text evidence="2">Belongs to the MscS (TC 1.A.23) family.</text>
</comment>
<dbReference type="InterPro" id="IPR049278">
    <property type="entry name" value="MS_channel_C"/>
</dbReference>
<feature type="compositionally biased region" description="Basic and acidic residues" evidence="7">
    <location>
        <begin position="361"/>
        <end position="373"/>
    </location>
</feature>
<evidence type="ECO:0000256" key="2">
    <source>
        <dbReference type="ARBA" id="ARBA00008017"/>
    </source>
</evidence>
<evidence type="ECO:0000256" key="5">
    <source>
        <dbReference type="ARBA" id="ARBA00022989"/>
    </source>
</evidence>
<dbReference type="SUPFAM" id="SSF50182">
    <property type="entry name" value="Sm-like ribonucleoproteins"/>
    <property type="match status" value="1"/>
</dbReference>
<dbReference type="GO" id="GO:0008381">
    <property type="term" value="F:mechanosensitive monoatomic ion channel activity"/>
    <property type="evidence" value="ECO:0007669"/>
    <property type="project" value="InterPro"/>
</dbReference>
<name>A0A285P486_NATPI</name>
<evidence type="ECO:0000256" key="8">
    <source>
        <dbReference type="SAM" id="Phobius"/>
    </source>
</evidence>
<accession>A0A285P486</accession>
<dbReference type="Proteomes" id="UP000219453">
    <property type="component" value="Unassembled WGS sequence"/>
</dbReference>
<evidence type="ECO:0000259" key="10">
    <source>
        <dbReference type="Pfam" id="PF21082"/>
    </source>
</evidence>
<keyword evidence="12" id="KW-1185">Reference proteome</keyword>
<keyword evidence="4 8" id="KW-0812">Transmembrane</keyword>
<feature type="domain" description="Mechanosensitive ion channel MscS C-terminal" evidence="10">
    <location>
        <begin position="258"/>
        <end position="341"/>
    </location>
</feature>
<dbReference type="Gene3D" id="2.30.30.60">
    <property type="match status" value="1"/>
</dbReference>
<comment type="subcellular location">
    <subcellularLocation>
        <location evidence="1">Cell membrane</location>
        <topology evidence="1">Multi-pass membrane protein</topology>
    </subcellularLocation>
</comment>
<gene>
    <name evidence="11" type="ORF">SAMN06269185_2332</name>
</gene>
<reference evidence="11 12" key="1">
    <citation type="submission" date="2017-09" db="EMBL/GenBank/DDBJ databases">
        <authorList>
            <person name="Ehlers B."/>
            <person name="Leendertz F.H."/>
        </authorList>
    </citation>
    <scope>NUCLEOTIDE SEQUENCE [LARGE SCALE GENOMIC DNA]</scope>
    <source>
        <strain evidence="11 12">DSM 27208</strain>
    </source>
</reference>
<keyword evidence="5 8" id="KW-1133">Transmembrane helix</keyword>
<evidence type="ECO:0000313" key="11">
    <source>
        <dbReference type="EMBL" id="SNZ14966.1"/>
    </source>
</evidence>
<proteinExistence type="inferred from homology"/>
<evidence type="ECO:0000256" key="4">
    <source>
        <dbReference type="ARBA" id="ARBA00022692"/>
    </source>
</evidence>
<evidence type="ECO:0000256" key="7">
    <source>
        <dbReference type="SAM" id="MobiDB-lite"/>
    </source>
</evidence>
<feature type="transmembrane region" description="Helical" evidence="8">
    <location>
        <begin position="32"/>
        <end position="55"/>
    </location>
</feature>
<keyword evidence="3" id="KW-1003">Cell membrane</keyword>
<dbReference type="InterPro" id="IPR006685">
    <property type="entry name" value="MscS_channel_2nd"/>
</dbReference>
<keyword evidence="6 8" id="KW-0472">Membrane</keyword>
<organism evidence="11 12">
    <name type="scientific">Natronoarchaeum philippinense</name>
    <dbReference type="NCBI Taxonomy" id="558529"/>
    <lineage>
        <taxon>Archaea</taxon>
        <taxon>Methanobacteriati</taxon>
        <taxon>Methanobacteriota</taxon>
        <taxon>Stenosarchaea group</taxon>
        <taxon>Halobacteria</taxon>
        <taxon>Halobacteriales</taxon>
        <taxon>Natronoarchaeaceae</taxon>
    </lineage>
</organism>
<feature type="transmembrane region" description="Helical" evidence="8">
    <location>
        <begin position="62"/>
        <end position="85"/>
    </location>
</feature>
<evidence type="ECO:0000256" key="1">
    <source>
        <dbReference type="ARBA" id="ARBA00004651"/>
    </source>
</evidence>
<dbReference type="Pfam" id="PF00924">
    <property type="entry name" value="MS_channel_2nd"/>
    <property type="match status" value="1"/>
</dbReference>
<evidence type="ECO:0000256" key="3">
    <source>
        <dbReference type="ARBA" id="ARBA00022475"/>
    </source>
</evidence>
<dbReference type="GO" id="GO:0005886">
    <property type="term" value="C:plasma membrane"/>
    <property type="evidence" value="ECO:0007669"/>
    <property type="project" value="UniProtKB-SubCell"/>
</dbReference>
<dbReference type="SUPFAM" id="SSF82689">
    <property type="entry name" value="Mechanosensitive channel protein MscS (YggB), C-terminal domain"/>
    <property type="match status" value="1"/>
</dbReference>
<feature type="region of interest" description="Disordered" evidence="7">
    <location>
        <begin position="348"/>
        <end position="373"/>
    </location>
</feature>
<feature type="domain" description="Mechanosensitive ion channel MscS" evidence="9">
    <location>
        <begin position="183"/>
        <end position="249"/>
    </location>
</feature>
<feature type="transmembrane region" description="Helical" evidence="8">
    <location>
        <begin position="97"/>
        <end position="118"/>
    </location>
</feature>
<sequence length="373" mass="39783">MQSPAAIAADTAFALALPEALASLGSVPLILLVIAATTAAAIALKLLASVVAWYVDETGASLPALLFDVLSTPIARTLVLGGVYVAVRIAELPMLGFYLEGALLSALVVVWGVAAVRLGHRLLHRLSEDAPGSEVAPVLSNVWSAVVVLVALFSLLNVWRVDVTPLLASASVVGIVIGLAAQDAIANFVGGLALFADDTYKPGDFVVLDSGEKGTVTDIGLRATTIVTLDRVEVTIPNAVLNSTHVTNESAPQRYKRIRVPVGVAYDSDLDRVEAALLDAMRSEEEVLDNPRPRVHFREFGDSALQFECRAFIHHPAREAPARDALNERIHRTLADADIEIPFPQRTLTFGDDLSSSESDSTSRESRPRDGVE</sequence>
<dbReference type="InterPro" id="IPR011014">
    <property type="entry name" value="MscS_channel_TM-2"/>
</dbReference>
<evidence type="ECO:0000256" key="6">
    <source>
        <dbReference type="ARBA" id="ARBA00023136"/>
    </source>
</evidence>
<dbReference type="PANTHER" id="PTHR30221:SF1">
    <property type="entry name" value="SMALL-CONDUCTANCE MECHANOSENSITIVE CHANNEL"/>
    <property type="match status" value="1"/>
</dbReference>
<feature type="transmembrane region" description="Helical" evidence="8">
    <location>
        <begin position="138"/>
        <end position="159"/>
    </location>
</feature>
<dbReference type="InterPro" id="IPR023408">
    <property type="entry name" value="MscS_beta-dom_sf"/>
</dbReference>
<dbReference type="SUPFAM" id="SSF82861">
    <property type="entry name" value="Mechanosensitive channel protein MscS (YggB), transmembrane region"/>
    <property type="match status" value="1"/>
</dbReference>
<dbReference type="AlphaFoldDB" id="A0A285P486"/>
<dbReference type="Pfam" id="PF21082">
    <property type="entry name" value="MS_channel_3rd"/>
    <property type="match status" value="1"/>
</dbReference>
<protein>
    <submittedName>
        <fullName evidence="11">Mechanosensitive ion channel</fullName>
    </submittedName>
</protein>
<dbReference type="InterPro" id="IPR010920">
    <property type="entry name" value="LSM_dom_sf"/>
</dbReference>
<feature type="transmembrane region" description="Helical" evidence="8">
    <location>
        <begin position="171"/>
        <end position="195"/>
    </location>
</feature>
<dbReference type="Gene3D" id="1.10.287.1260">
    <property type="match status" value="1"/>
</dbReference>
<dbReference type="Gene3D" id="3.30.70.100">
    <property type="match status" value="1"/>
</dbReference>
<evidence type="ECO:0000259" key="9">
    <source>
        <dbReference type="Pfam" id="PF00924"/>
    </source>
</evidence>
<dbReference type="InterPro" id="IPR045275">
    <property type="entry name" value="MscS_archaea/bacteria_type"/>
</dbReference>
<dbReference type="EMBL" id="OBEJ01000003">
    <property type="protein sequence ID" value="SNZ14966.1"/>
    <property type="molecule type" value="Genomic_DNA"/>
</dbReference>
<evidence type="ECO:0000313" key="12">
    <source>
        <dbReference type="Proteomes" id="UP000219453"/>
    </source>
</evidence>
<dbReference type="InterPro" id="IPR011066">
    <property type="entry name" value="MscS_channel_C_sf"/>
</dbReference>
<dbReference type="RefSeq" id="WP_097009256.1">
    <property type="nucleotide sequence ID" value="NZ_OBEJ01000003.1"/>
</dbReference>
<dbReference type="OrthoDB" id="121853at2157"/>